<dbReference type="RefSeq" id="WP_149817999.1">
    <property type="nucleotide sequence ID" value="NZ_VUOA01000022.1"/>
</dbReference>
<dbReference type="GO" id="GO:0016747">
    <property type="term" value="F:acyltransferase activity, transferring groups other than amino-acyl groups"/>
    <property type="evidence" value="ECO:0007669"/>
    <property type="project" value="InterPro"/>
</dbReference>
<dbReference type="InterPro" id="IPR000182">
    <property type="entry name" value="GNAT_dom"/>
</dbReference>
<comment type="caution">
    <text evidence="4">The sequence shown here is derived from an EMBL/GenBank/DDBJ whole genome shotgun (WGS) entry which is preliminary data.</text>
</comment>
<dbReference type="InterPro" id="IPR016181">
    <property type="entry name" value="Acyl_CoA_acyltransferase"/>
</dbReference>
<dbReference type="AlphaFoldDB" id="A0A5B2VES8"/>
<dbReference type="SUPFAM" id="SSF55729">
    <property type="entry name" value="Acyl-CoA N-acyltransferases (Nat)"/>
    <property type="match status" value="1"/>
</dbReference>
<dbReference type="Gene3D" id="3.40.630.30">
    <property type="match status" value="1"/>
</dbReference>
<reference evidence="4 5" key="1">
    <citation type="submission" date="2019-09" db="EMBL/GenBank/DDBJ databases">
        <title>Salinarimonas rosea gen. nov., sp. nov., a new member of the a-2 subgroup of the Proteobacteria.</title>
        <authorList>
            <person name="Liu J."/>
        </authorList>
    </citation>
    <scope>NUCLEOTIDE SEQUENCE [LARGE SCALE GENOMIC DNA]</scope>
    <source>
        <strain evidence="4 5">BN140002</strain>
    </source>
</reference>
<reference evidence="4 5" key="2">
    <citation type="submission" date="2019-09" db="EMBL/GenBank/DDBJ databases">
        <authorList>
            <person name="Jin C."/>
        </authorList>
    </citation>
    <scope>NUCLEOTIDE SEQUENCE [LARGE SCALE GENOMIC DNA]</scope>
    <source>
        <strain evidence="4 5">BN140002</strain>
    </source>
</reference>
<proteinExistence type="predicted"/>
<keyword evidence="5" id="KW-1185">Reference proteome</keyword>
<organism evidence="4 5">
    <name type="scientific">Salinarimonas soli</name>
    <dbReference type="NCBI Taxonomy" id="1638099"/>
    <lineage>
        <taxon>Bacteria</taxon>
        <taxon>Pseudomonadati</taxon>
        <taxon>Pseudomonadota</taxon>
        <taxon>Alphaproteobacteria</taxon>
        <taxon>Hyphomicrobiales</taxon>
        <taxon>Salinarimonadaceae</taxon>
        <taxon>Salinarimonas</taxon>
    </lineage>
</organism>
<dbReference type="InterPro" id="IPR050832">
    <property type="entry name" value="Bact_Acetyltransf"/>
</dbReference>
<evidence type="ECO:0000259" key="3">
    <source>
        <dbReference type="PROSITE" id="PS51186"/>
    </source>
</evidence>
<name>A0A5B2VES8_9HYPH</name>
<dbReference type="PANTHER" id="PTHR43877">
    <property type="entry name" value="AMINOALKYLPHOSPHONATE N-ACETYLTRANSFERASE-RELATED-RELATED"/>
    <property type="match status" value="1"/>
</dbReference>
<keyword evidence="1 4" id="KW-0808">Transferase</keyword>
<gene>
    <name evidence="4" type="ORF">F0L46_12565</name>
</gene>
<dbReference type="EMBL" id="VUOA01000022">
    <property type="protein sequence ID" value="KAA2236819.1"/>
    <property type="molecule type" value="Genomic_DNA"/>
</dbReference>
<keyword evidence="2" id="KW-0012">Acyltransferase</keyword>
<dbReference type="CDD" id="cd04301">
    <property type="entry name" value="NAT_SF"/>
    <property type="match status" value="1"/>
</dbReference>
<accession>A0A5B2VES8</accession>
<dbReference type="OrthoDB" id="281808at2"/>
<protein>
    <submittedName>
        <fullName evidence="4">GNAT family N-acetyltransferase</fullName>
    </submittedName>
</protein>
<feature type="domain" description="N-acetyltransferase" evidence="3">
    <location>
        <begin position="4"/>
        <end position="151"/>
    </location>
</feature>
<dbReference type="PROSITE" id="PS51186">
    <property type="entry name" value="GNAT"/>
    <property type="match status" value="1"/>
</dbReference>
<evidence type="ECO:0000313" key="4">
    <source>
        <dbReference type="EMBL" id="KAA2236819.1"/>
    </source>
</evidence>
<dbReference type="Proteomes" id="UP000323142">
    <property type="component" value="Unassembled WGS sequence"/>
</dbReference>
<sequence length="159" mass="17283">MPDAAIRRAGPADAPAIRALVRAAYGRWMPLIGREPTPMNADYDRAVREHRIDLLLIEGALAALIETTPHPDHLYIHNLAVAPERQGRGLGRRLLAHAEAEARLAGLPELRLLTNAAFASNVRLYEAEGFRVDRTEPFMGGTTVHMSKALGAGAPRPDA</sequence>
<evidence type="ECO:0000256" key="1">
    <source>
        <dbReference type="ARBA" id="ARBA00022679"/>
    </source>
</evidence>
<evidence type="ECO:0000313" key="5">
    <source>
        <dbReference type="Proteomes" id="UP000323142"/>
    </source>
</evidence>
<dbReference type="Pfam" id="PF00583">
    <property type="entry name" value="Acetyltransf_1"/>
    <property type="match status" value="1"/>
</dbReference>
<evidence type="ECO:0000256" key="2">
    <source>
        <dbReference type="ARBA" id="ARBA00023315"/>
    </source>
</evidence>